<dbReference type="InterPro" id="IPR002902">
    <property type="entry name" value="GNK2"/>
</dbReference>
<feature type="domain" description="Gnk2-homologous" evidence="4">
    <location>
        <begin position="138"/>
        <end position="246"/>
    </location>
</feature>
<dbReference type="PROSITE" id="PS51473">
    <property type="entry name" value="GNK2"/>
    <property type="match status" value="2"/>
</dbReference>
<dbReference type="EMBL" id="CM017873">
    <property type="protein sequence ID" value="KAG1331489.1"/>
    <property type="molecule type" value="Genomic_DNA"/>
</dbReference>
<dbReference type="FunFam" id="3.30.430.20:FF:000002">
    <property type="entry name" value="Cysteine-rich receptor-like protein kinase 10"/>
    <property type="match status" value="1"/>
</dbReference>
<organism evidence="5 6">
    <name type="scientific">Cocos nucifera</name>
    <name type="common">Coconut palm</name>
    <dbReference type="NCBI Taxonomy" id="13894"/>
    <lineage>
        <taxon>Eukaryota</taxon>
        <taxon>Viridiplantae</taxon>
        <taxon>Streptophyta</taxon>
        <taxon>Embryophyta</taxon>
        <taxon>Tracheophyta</taxon>
        <taxon>Spermatophyta</taxon>
        <taxon>Magnoliopsida</taxon>
        <taxon>Liliopsida</taxon>
        <taxon>Arecaceae</taxon>
        <taxon>Arecoideae</taxon>
        <taxon>Cocoseae</taxon>
        <taxon>Attaleinae</taxon>
        <taxon>Cocos</taxon>
    </lineage>
</organism>
<evidence type="ECO:0000259" key="4">
    <source>
        <dbReference type="PROSITE" id="PS51473"/>
    </source>
</evidence>
<dbReference type="AlphaFoldDB" id="A0A8K0MXU6"/>
<dbReference type="PANTHER" id="PTHR32099:SF42">
    <property type="entry name" value="CYSTEINE-RICH RECEPTOR-LIKE PROTEIN KINASE 9-RELATED"/>
    <property type="match status" value="1"/>
</dbReference>
<reference evidence="5" key="2">
    <citation type="submission" date="2019-07" db="EMBL/GenBank/DDBJ databases">
        <authorList>
            <person name="Yang Y."/>
            <person name="Bocs S."/>
            <person name="Baudouin L."/>
        </authorList>
    </citation>
    <scope>NUCLEOTIDE SEQUENCE</scope>
    <source>
        <tissue evidence="5">Spear leaf of Hainan Tall coconut</tissue>
    </source>
</reference>
<evidence type="ECO:0000256" key="2">
    <source>
        <dbReference type="ARBA" id="ARBA00022737"/>
    </source>
</evidence>
<keyword evidence="2" id="KW-0677">Repeat</keyword>
<dbReference type="Pfam" id="PF01657">
    <property type="entry name" value="Stress-antifung"/>
    <property type="match status" value="2"/>
</dbReference>
<proteinExistence type="predicted"/>
<dbReference type="OrthoDB" id="696781at2759"/>
<dbReference type="FunFam" id="3.30.430.20:FF:000003">
    <property type="entry name" value="Cysteine-rich RLK (RECEPTOR-like protein kinase) 10"/>
    <property type="match status" value="1"/>
</dbReference>
<comment type="caution">
    <text evidence="5">The sequence shown here is derived from an EMBL/GenBank/DDBJ whole genome shotgun (WGS) entry which is preliminary data.</text>
</comment>
<feature type="chain" id="PRO_5035435318" evidence="3">
    <location>
        <begin position="29"/>
        <end position="286"/>
    </location>
</feature>
<protein>
    <submittedName>
        <fullName evidence="5">Putative cysteine-rich repeat secretory protein 21</fullName>
    </submittedName>
</protein>
<name>A0A8K0MXU6_COCNU</name>
<dbReference type="Proteomes" id="UP000797356">
    <property type="component" value="Chromosome 2"/>
</dbReference>
<accession>A0A8K0MXU6</accession>
<evidence type="ECO:0000256" key="3">
    <source>
        <dbReference type="SAM" id="SignalP"/>
    </source>
</evidence>
<evidence type="ECO:0000256" key="1">
    <source>
        <dbReference type="ARBA" id="ARBA00022729"/>
    </source>
</evidence>
<dbReference type="CDD" id="cd23509">
    <property type="entry name" value="Gnk2-like"/>
    <property type="match status" value="2"/>
</dbReference>
<dbReference type="InterPro" id="IPR038408">
    <property type="entry name" value="GNK2_sf"/>
</dbReference>
<evidence type="ECO:0000313" key="5">
    <source>
        <dbReference type="EMBL" id="KAG1331489.1"/>
    </source>
</evidence>
<dbReference type="Gene3D" id="3.30.430.20">
    <property type="entry name" value="Gnk2 domain, C-X8-C-X2-C motif"/>
    <property type="match status" value="2"/>
</dbReference>
<keyword evidence="1 3" id="KW-0732">Signal</keyword>
<reference evidence="5" key="1">
    <citation type="journal article" date="2017" name="Gigascience">
        <title>The genome draft of coconut (Cocos nucifera).</title>
        <authorList>
            <person name="Xiao Y."/>
            <person name="Xu P."/>
            <person name="Fan H."/>
            <person name="Baudouin L."/>
            <person name="Xia W."/>
            <person name="Bocs S."/>
            <person name="Xu J."/>
            <person name="Li Q."/>
            <person name="Guo A."/>
            <person name="Zhou L."/>
            <person name="Li J."/>
            <person name="Wu Y."/>
            <person name="Ma Z."/>
            <person name="Armero A."/>
            <person name="Issali A.E."/>
            <person name="Liu N."/>
            <person name="Peng M."/>
            <person name="Yang Y."/>
        </authorList>
    </citation>
    <scope>NUCLEOTIDE SEQUENCE</scope>
    <source>
        <tissue evidence="5">Spear leaf of Hainan Tall coconut</tissue>
    </source>
</reference>
<keyword evidence="6" id="KW-1185">Reference proteome</keyword>
<dbReference type="PANTHER" id="PTHR32099">
    <property type="entry name" value="CYSTEINE-RICH REPEAT SECRETORY PROTEIN"/>
    <property type="match status" value="1"/>
</dbReference>
<evidence type="ECO:0000313" key="6">
    <source>
        <dbReference type="Proteomes" id="UP000797356"/>
    </source>
</evidence>
<gene>
    <name evidence="5" type="ORF">COCNU_02G014570</name>
</gene>
<sequence length="286" mass="31950">MFLSLPSSSSLFLLCLLFLLLHLPPIAADDPLYFICSNDNYTANSTYETNLDILLPTLVSNASLSRGFSSSSISQKPNEAYGLALCRGDVNISLCLSCLSTASHDIVRRCPNKIEAVIWYDHCLLRYSNQRSLATTEESQEFIMWNANAVTTDGPLFEKLVNELLTTIADWAAYNTTRKFAAGEVKFTTDFPMIYGLVQCIPDLGAGRCQQCLQEIMELIPEWLGSKRGGRVLRVQCNFRFEVYKFYYGAPMRKLGSPTPANPARKKGKQDHSLLESVELGLMITV</sequence>
<feature type="domain" description="Gnk2-homologous" evidence="4">
    <location>
        <begin position="29"/>
        <end position="132"/>
    </location>
</feature>
<feature type="signal peptide" evidence="3">
    <location>
        <begin position="1"/>
        <end position="28"/>
    </location>
</feature>